<dbReference type="GO" id="GO:0009236">
    <property type="term" value="P:cobalamin biosynthetic process"/>
    <property type="evidence" value="ECO:0007669"/>
    <property type="project" value="UniProtKB-UniPathway"/>
</dbReference>
<dbReference type="HOGENOM" id="CLU_047948_2_0_5"/>
<evidence type="ECO:0000256" key="5">
    <source>
        <dbReference type="ARBA" id="ARBA00022691"/>
    </source>
</evidence>
<evidence type="ECO:0000259" key="6">
    <source>
        <dbReference type="Pfam" id="PF00590"/>
    </source>
</evidence>
<dbReference type="InterPro" id="IPR014777">
    <property type="entry name" value="4pyrrole_Mease_sub1"/>
</dbReference>
<evidence type="ECO:0000256" key="3">
    <source>
        <dbReference type="ARBA" id="ARBA00022603"/>
    </source>
</evidence>
<dbReference type="InterPro" id="IPR006363">
    <property type="entry name" value="Cbl_synth_CobJ/CibH_dom"/>
</dbReference>
<name>H6SNQ1_PARPM</name>
<dbReference type="PANTHER" id="PTHR47036:SF1">
    <property type="entry name" value="COBALT-FACTOR III C(17)-METHYLTRANSFERASE-RELATED"/>
    <property type="match status" value="1"/>
</dbReference>
<dbReference type="GO" id="GO:0030789">
    <property type="term" value="F:precorrin-3B C17-methyltransferase activity"/>
    <property type="evidence" value="ECO:0007669"/>
    <property type="project" value="UniProtKB-EC"/>
</dbReference>
<dbReference type="PANTHER" id="PTHR47036">
    <property type="entry name" value="COBALT-FACTOR III C(17)-METHYLTRANSFERASE-RELATED"/>
    <property type="match status" value="1"/>
</dbReference>
<keyword evidence="2" id="KW-0169">Cobalamin biosynthesis</keyword>
<gene>
    <name evidence="7" type="ORF">RSPPHO_02756</name>
</gene>
<dbReference type="SUPFAM" id="SSF53790">
    <property type="entry name" value="Tetrapyrrole methylase"/>
    <property type="match status" value="1"/>
</dbReference>
<evidence type="ECO:0000256" key="1">
    <source>
        <dbReference type="ARBA" id="ARBA00004953"/>
    </source>
</evidence>
<dbReference type="OrthoDB" id="9772960at2"/>
<dbReference type="Gene3D" id="3.40.1010.10">
    <property type="entry name" value="Cobalt-precorrin-4 Transmethylase, Domain 1"/>
    <property type="match status" value="1"/>
</dbReference>
<dbReference type="CDD" id="cd11646">
    <property type="entry name" value="Precorrin_3B_C17_MT"/>
    <property type="match status" value="1"/>
</dbReference>
<evidence type="ECO:0000313" key="8">
    <source>
        <dbReference type="Proteomes" id="UP000033220"/>
    </source>
</evidence>
<dbReference type="NCBIfam" id="TIGR01466">
    <property type="entry name" value="cobJ_cbiH"/>
    <property type="match status" value="1"/>
</dbReference>
<keyword evidence="4 7" id="KW-0808">Transferase</keyword>
<proteinExistence type="predicted"/>
<dbReference type="eggNOG" id="COG1010">
    <property type="taxonomic scope" value="Bacteria"/>
</dbReference>
<evidence type="ECO:0000256" key="4">
    <source>
        <dbReference type="ARBA" id="ARBA00022679"/>
    </source>
</evidence>
<dbReference type="UniPathway" id="UPA00148"/>
<protein>
    <submittedName>
        <fullName evidence="7">Precorrin-6Y C5,15-methyltransferase (Decarboxylating) / precorrin-3 methyltransferase</fullName>
        <ecNumber evidence="7">2.1.1.131</ecNumber>
    </submittedName>
</protein>
<dbReference type="EC" id="2.1.1.131" evidence="7"/>
<keyword evidence="5" id="KW-0949">S-adenosyl-L-methionine</keyword>
<dbReference type="Proteomes" id="UP000033220">
    <property type="component" value="Chromosome DSM 122"/>
</dbReference>
<keyword evidence="8" id="KW-1185">Reference proteome</keyword>
<dbReference type="EMBL" id="HE663493">
    <property type="protein sequence ID" value="CCG09382.1"/>
    <property type="molecule type" value="Genomic_DNA"/>
</dbReference>
<dbReference type="InterPro" id="IPR014776">
    <property type="entry name" value="4pyrrole_Mease_sub2"/>
</dbReference>
<dbReference type="PATRIC" id="fig|1150469.3.peg.3124"/>
<sequence length="263" mass="28211">MGTMSDASAVRGHLWVVGLGPGDLAWRTPEASAALAAADHIVGYETYVQMAGPFRPDQTLHGSDNRVELDRARHAFTLAAQGARVAVVSSGDPGVFAMASAVLEALDGASDPAWHAVELTIVPGLTAAQAAAARVGAPLGHDFCLLSLSDNLKPWEVIENRLVHATAGDFVMAFYNPISKARPWQLGRAFEIVRAHRTGEAVVVLGRDIGRPDERIRLTTLADVRPEDVDMRTVVLIGSSTTRLIPRPEGGEAWVYTPRFYGK</sequence>
<dbReference type="InterPro" id="IPR035996">
    <property type="entry name" value="4pyrrol_Methylase_sf"/>
</dbReference>
<comment type="pathway">
    <text evidence="1">Cofactor biosynthesis; adenosylcobalamin biosynthesis.</text>
</comment>
<dbReference type="Gene3D" id="3.30.950.10">
    <property type="entry name" value="Methyltransferase, Cobalt-precorrin-4 Transmethylase, Domain 2"/>
    <property type="match status" value="1"/>
</dbReference>
<dbReference type="STRING" id="1150469.RSPPHO_02756"/>
<evidence type="ECO:0000256" key="2">
    <source>
        <dbReference type="ARBA" id="ARBA00022573"/>
    </source>
</evidence>
<dbReference type="AlphaFoldDB" id="H6SNQ1"/>
<organism evidence="7 8">
    <name type="scientific">Pararhodospirillum photometricum DSM 122</name>
    <dbReference type="NCBI Taxonomy" id="1150469"/>
    <lineage>
        <taxon>Bacteria</taxon>
        <taxon>Pseudomonadati</taxon>
        <taxon>Pseudomonadota</taxon>
        <taxon>Alphaproteobacteria</taxon>
        <taxon>Rhodospirillales</taxon>
        <taxon>Rhodospirillaceae</taxon>
        <taxon>Pararhodospirillum</taxon>
    </lineage>
</organism>
<reference evidence="7 8" key="1">
    <citation type="submission" date="2012-02" db="EMBL/GenBank/DDBJ databases">
        <title>Shotgun genome sequence of Phaeospirillum photometricum DSM 122.</title>
        <authorList>
            <person name="Duquesne K."/>
            <person name="Sturgis J."/>
        </authorList>
    </citation>
    <scope>NUCLEOTIDE SEQUENCE [LARGE SCALE GENOMIC DNA]</scope>
    <source>
        <strain evidence="8">DSM122</strain>
    </source>
</reference>
<keyword evidence="3 7" id="KW-0489">Methyltransferase</keyword>
<feature type="domain" description="Tetrapyrrole methylase" evidence="6">
    <location>
        <begin position="14"/>
        <end position="224"/>
    </location>
</feature>
<dbReference type="GO" id="GO:0032259">
    <property type="term" value="P:methylation"/>
    <property type="evidence" value="ECO:0007669"/>
    <property type="project" value="UniProtKB-KW"/>
</dbReference>
<dbReference type="InterPro" id="IPR051810">
    <property type="entry name" value="Precorrin_MeTrfase"/>
</dbReference>
<dbReference type="InterPro" id="IPR000878">
    <property type="entry name" value="4pyrrol_Mease"/>
</dbReference>
<dbReference type="KEGG" id="rpm:RSPPHO_02756"/>
<dbReference type="Pfam" id="PF00590">
    <property type="entry name" value="TP_methylase"/>
    <property type="match status" value="1"/>
</dbReference>
<evidence type="ECO:0000313" key="7">
    <source>
        <dbReference type="EMBL" id="CCG09382.1"/>
    </source>
</evidence>
<accession>H6SNQ1</accession>
<dbReference type="RefSeq" id="WP_014416012.1">
    <property type="nucleotide sequence ID" value="NC_017059.1"/>
</dbReference>